<feature type="compositionally biased region" description="Acidic residues" evidence="2">
    <location>
        <begin position="639"/>
        <end position="654"/>
    </location>
</feature>
<feature type="region of interest" description="Disordered" evidence="2">
    <location>
        <begin position="864"/>
        <end position="892"/>
    </location>
</feature>
<feature type="compositionally biased region" description="Pro residues" evidence="2">
    <location>
        <begin position="156"/>
        <end position="175"/>
    </location>
</feature>
<accession>A0ABZ1CQ14</accession>
<organism evidence="3 4">
    <name type="scientific">Kwoniella shivajii</name>
    <dbReference type="NCBI Taxonomy" id="564305"/>
    <lineage>
        <taxon>Eukaryota</taxon>
        <taxon>Fungi</taxon>
        <taxon>Dikarya</taxon>
        <taxon>Basidiomycota</taxon>
        <taxon>Agaricomycotina</taxon>
        <taxon>Tremellomycetes</taxon>
        <taxon>Tremellales</taxon>
        <taxon>Cryptococcaceae</taxon>
        <taxon>Kwoniella</taxon>
    </lineage>
</organism>
<reference evidence="3 4" key="1">
    <citation type="submission" date="2024-01" db="EMBL/GenBank/DDBJ databases">
        <title>Comparative genomics of Cryptococcus and Kwoniella reveals pathogenesis evolution and contrasting modes of karyotype evolution via chromosome fusion or intercentromeric recombination.</title>
        <authorList>
            <person name="Coelho M.A."/>
            <person name="David-Palma M."/>
            <person name="Shea T."/>
            <person name="Bowers K."/>
            <person name="McGinley-Smith S."/>
            <person name="Mohammad A.W."/>
            <person name="Gnirke A."/>
            <person name="Yurkov A.M."/>
            <person name="Nowrousian M."/>
            <person name="Sun S."/>
            <person name="Cuomo C.A."/>
            <person name="Heitman J."/>
        </authorList>
    </citation>
    <scope>NUCLEOTIDE SEQUENCE [LARGE SCALE GENOMIC DNA]</scope>
    <source>
        <strain evidence="3">CBS 11374</strain>
    </source>
</reference>
<feature type="compositionally biased region" description="Basic and acidic residues" evidence="2">
    <location>
        <begin position="235"/>
        <end position="247"/>
    </location>
</feature>
<feature type="compositionally biased region" description="Polar residues" evidence="2">
    <location>
        <begin position="415"/>
        <end position="428"/>
    </location>
</feature>
<name>A0ABZ1CQ14_9TREE</name>
<feature type="region of interest" description="Disordered" evidence="2">
    <location>
        <begin position="634"/>
        <end position="654"/>
    </location>
</feature>
<feature type="compositionally biased region" description="Acidic residues" evidence="2">
    <location>
        <begin position="131"/>
        <end position="143"/>
    </location>
</feature>
<dbReference type="PANTHER" id="PTHR48125:SF12">
    <property type="entry name" value="AT HOOK TRANSCRIPTION FACTOR FAMILY-RELATED"/>
    <property type="match status" value="1"/>
</dbReference>
<feature type="region of interest" description="Disordered" evidence="2">
    <location>
        <begin position="327"/>
        <end position="394"/>
    </location>
</feature>
<feature type="region of interest" description="Disordered" evidence="2">
    <location>
        <begin position="83"/>
        <end position="102"/>
    </location>
</feature>
<feature type="region of interest" description="Disordered" evidence="2">
    <location>
        <begin position="523"/>
        <end position="559"/>
    </location>
</feature>
<feature type="compositionally biased region" description="Polar residues" evidence="2">
    <location>
        <begin position="31"/>
        <end position="41"/>
    </location>
</feature>
<proteinExistence type="predicted"/>
<dbReference type="PANTHER" id="PTHR48125">
    <property type="entry name" value="LP07818P1"/>
    <property type="match status" value="1"/>
</dbReference>
<feature type="compositionally biased region" description="Basic and acidic residues" evidence="2">
    <location>
        <begin position="374"/>
        <end position="391"/>
    </location>
</feature>
<dbReference type="EMBL" id="CP141881">
    <property type="protein sequence ID" value="WRT63658.1"/>
    <property type="molecule type" value="Genomic_DNA"/>
</dbReference>
<keyword evidence="1" id="KW-0175">Coiled coil</keyword>
<keyword evidence="4" id="KW-1185">Reference proteome</keyword>
<feature type="region of interest" description="Disordered" evidence="2">
    <location>
        <begin position="1"/>
        <end position="70"/>
    </location>
</feature>
<feature type="compositionally biased region" description="Polar residues" evidence="2">
    <location>
        <begin position="883"/>
        <end position="892"/>
    </location>
</feature>
<protein>
    <recommendedName>
        <fullName evidence="5">Zinc-finger domain-containing protein</fullName>
    </recommendedName>
</protein>
<evidence type="ECO:0000256" key="1">
    <source>
        <dbReference type="SAM" id="Coils"/>
    </source>
</evidence>
<feature type="compositionally biased region" description="Low complexity" evidence="2">
    <location>
        <begin position="85"/>
        <end position="102"/>
    </location>
</feature>
<dbReference type="Proteomes" id="UP001329825">
    <property type="component" value="Chromosome 1"/>
</dbReference>
<evidence type="ECO:0008006" key="5">
    <source>
        <dbReference type="Google" id="ProtNLM"/>
    </source>
</evidence>
<sequence>MGSASSTMSASPAIDQSSPPTTDNIPDPSVTAPSTTNAVPGSSSSSSNNDSHSDHQSLKTITPSYATIPSKKSIPSQLLVPAYHTSASTSTSAPLSGSSAMSALLPKPTLVPIKPPNPGSSSYLKSTNVEDKEEGEISEDEIVQIDAIPIRAVPKPSFPPASVPPRRLPPPPRPAPYLADNALTKNQRKKRDRRLKAEMNSQQYQKNHQHRPPLPVQRPRSPIPSNTPTGPRSLRPIEECGKGREREEEAEVSLELNEPVAPAASDISPDEASQYMEIIRNLIFEGVSPELLVQRGATAKYVMAVCEEIVEGTNKRKALWLETRELPRASSETDSNAPLVRPEDKSPSPDVEITVKNGVTTEVERLKSNGSESSVEHARVERMSAPTDRHPPHSLISQATVSSTAAQPVRIETYKPSQSSRLPMNQGNIPPHAPFHHLQQFGESSKSSHHLTPASLGAPAQSSRQKGKRQMDYGRDIGLNPISNVLLNYDDGLEEGHPSNRSSRLTLSERLESSNRFAVLQAPISTPPFSPPLSQASLPPPEPTAPPPPAPPSVSSEADLQNQLLESRRKALESMRRRRAAAPKLANTILDTTVEVQSTSESVTNDEEADLQKSIDAQMADIEKAVLEAAAAVQGKVEDQEEAEEEMDIDDPEEGEIIPSSTLASTLDPPSTLPVWPISLPIRPPRGVKRLHAEDMMDNRSTSAPARILPPAKRRPFGAAQRIQRLMINIDDSDSDSSDDDREEYNAVFTPNTEGDIIERQRLLEEKEASIQKLKDQIAARMAARLKKPETIIGSVTPMNKTASQGVAEVASRAIGTSGYGEESPMTADIRQLKKELVQAEAEAEAMEVDPVPEIEDDTVDHHELEHRPRSLSPSVIRHSRPSAESSNQGSVTHFTNYQPLLNRYPQLNSKTIDSDLPPSVQVDDVPQISPNSEQRDPDFVDRPLLSSIVLTRMLKANPHLTACQAEMGGGQCADRSCQDLHLGRGIIPTDEDLVEYIAQKMTIGQDKSEAIKVALFKAKKEVAYPEVNLESDQGLSALMVKVHQLIKQ</sequence>
<gene>
    <name evidence="3" type="ORF">IL334_000581</name>
</gene>
<feature type="compositionally biased region" description="Polar residues" evidence="2">
    <location>
        <begin position="1"/>
        <end position="24"/>
    </location>
</feature>
<evidence type="ECO:0000313" key="3">
    <source>
        <dbReference type="EMBL" id="WRT63658.1"/>
    </source>
</evidence>
<feature type="region of interest" description="Disordered" evidence="2">
    <location>
        <begin position="415"/>
        <end position="479"/>
    </location>
</feature>
<dbReference type="GeneID" id="87952712"/>
<feature type="region of interest" description="Disordered" evidence="2">
    <location>
        <begin position="909"/>
        <end position="940"/>
    </location>
</feature>
<evidence type="ECO:0000313" key="4">
    <source>
        <dbReference type="Proteomes" id="UP001329825"/>
    </source>
</evidence>
<feature type="compositionally biased region" description="Pro residues" evidence="2">
    <location>
        <begin position="538"/>
        <end position="552"/>
    </location>
</feature>
<feature type="coiled-coil region" evidence="1">
    <location>
        <begin position="757"/>
        <end position="784"/>
    </location>
</feature>
<dbReference type="RefSeq" id="XP_062788398.1">
    <property type="nucleotide sequence ID" value="XM_062932347.1"/>
</dbReference>
<feature type="region of interest" description="Disordered" evidence="2">
    <location>
        <begin position="107"/>
        <end position="254"/>
    </location>
</feature>
<evidence type="ECO:0000256" key="2">
    <source>
        <dbReference type="SAM" id="MobiDB-lite"/>
    </source>
</evidence>
<feature type="compositionally biased region" description="Polar residues" evidence="2">
    <location>
        <begin position="58"/>
        <end position="67"/>
    </location>
</feature>